<comment type="function">
    <text evidence="1">Catalyzes a base-exchange reaction in which the polar head group of phosphatidylethanolamine (PE) is replaced by L-serine.</text>
</comment>
<reference evidence="2 3" key="1">
    <citation type="submission" date="2021-06" db="EMBL/GenBank/DDBJ databases">
        <authorList>
            <person name="Palmer J.M."/>
        </authorList>
    </citation>
    <scope>NUCLEOTIDE SEQUENCE [LARGE SCALE GENOMIC DNA]</scope>
    <source>
        <strain evidence="2 3">XC_2019</strain>
        <tissue evidence="2">Muscle</tissue>
    </source>
</reference>
<feature type="non-terminal residue" evidence="2">
    <location>
        <position position="1"/>
    </location>
</feature>
<evidence type="ECO:0000313" key="2">
    <source>
        <dbReference type="EMBL" id="MEQ2195002.1"/>
    </source>
</evidence>
<evidence type="ECO:0000313" key="3">
    <source>
        <dbReference type="Proteomes" id="UP001434883"/>
    </source>
</evidence>
<protein>
    <recommendedName>
        <fullName evidence="1">Phosphatidylserine synthase</fullName>
        <ecNumber evidence="1">2.7.8.29</ecNumber>
    </recommendedName>
    <alternativeName>
        <fullName evidence="1">Serine-exchange enzyme</fullName>
    </alternativeName>
</protein>
<comment type="catalytic activity">
    <reaction evidence="1">
        <text>a 1,2-diacyl-sn-glycero-3-phosphoethanolamine + L-serine = a 1,2-diacyl-sn-glycero-3-phospho-L-serine + ethanolamine</text>
        <dbReference type="Rhea" id="RHEA:27606"/>
        <dbReference type="ChEBI" id="CHEBI:33384"/>
        <dbReference type="ChEBI" id="CHEBI:57262"/>
        <dbReference type="ChEBI" id="CHEBI:57603"/>
        <dbReference type="ChEBI" id="CHEBI:64612"/>
        <dbReference type="EC" id="2.7.8.29"/>
    </reaction>
</comment>
<keyword evidence="1" id="KW-1208">Phospholipid metabolism</keyword>
<keyword evidence="3" id="KW-1185">Reference proteome</keyword>
<name>A0ABV0QGQ0_9TELE</name>
<comment type="caution">
    <text evidence="2">The sequence shown here is derived from an EMBL/GenBank/DDBJ whole genome shotgun (WGS) entry which is preliminary data.</text>
</comment>
<keyword evidence="1" id="KW-0808">Transferase</keyword>
<dbReference type="InterPro" id="IPR004277">
    <property type="entry name" value="PSS"/>
</dbReference>
<comment type="similarity">
    <text evidence="1">Belongs to the phosphatidyl serine synthase family.</text>
</comment>
<dbReference type="Proteomes" id="UP001434883">
    <property type="component" value="Unassembled WGS sequence"/>
</dbReference>
<accession>A0ABV0QGQ0</accession>
<keyword evidence="1" id="KW-0443">Lipid metabolism</keyword>
<sequence length="140" mass="16108">NYIDQFVFGKDAAANLHLRHVWKTGVSWLVGHCGQHPGVPLFWGNTGQRWTLHQTPSRYERRIHQICCLIPGRLNYLLSFTASIAVHDGRQFMKYIDPKLGVPLPERDYGGNCLIYDPGNVTDPFHNLWVRKSGNFLFQC</sequence>
<dbReference type="EMBL" id="JAHRIN010010062">
    <property type="protein sequence ID" value="MEQ2195002.1"/>
    <property type="molecule type" value="Genomic_DNA"/>
</dbReference>
<dbReference type="Pfam" id="PF03034">
    <property type="entry name" value="PSS"/>
    <property type="match status" value="1"/>
</dbReference>
<proteinExistence type="inferred from homology"/>
<gene>
    <name evidence="2" type="ORF">XENOCAPTIV_006003</name>
</gene>
<keyword evidence="1" id="KW-0444">Lipid biosynthesis</keyword>
<keyword evidence="1" id="KW-0594">Phospholipid biosynthesis</keyword>
<comment type="subcellular location">
    <subcellularLocation>
        <location evidence="1">Endoplasmic reticulum membrane</location>
        <topology evidence="1">Multi-pass membrane protein</topology>
    </subcellularLocation>
</comment>
<dbReference type="EC" id="2.7.8.29" evidence="1"/>
<keyword evidence="1" id="KW-0256">Endoplasmic reticulum</keyword>
<evidence type="ECO:0000256" key="1">
    <source>
        <dbReference type="RuleBase" id="RU368094"/>
    </source>
</evidence>
<comment type="pathway">
    <text evidence="1">Phospholipid metabolism; phosphatidylserine biosynthesis.</text>
</comment>
<organism evidence="2 3">
    <name type="scientific">Xenoophorus captivus</name>
    <dbReference type="NCBI Taxonomy" id="1517983"/>
    <lineage>
        <taxon>Eukaryota</taxon>
        <taxon>Metazoa</taxon>
        <taxon>Chordata</taxon>
        <taxon>Craniata</taxon>
        <taxon>Vertebrata</taxon>
        <taxon>Euteleostomi</taxon>
        <taxon>Actinopterygii</taxon>
        <taxon>Neopterygii</taxon>
        <taxon>Teleostei</taxon>
        <taxon>Neoteleostei</taxon>
        <taxon>Acanthomorphata</taxon>
        <taxon>Ovalentaria</taxon>
        <taxon>Atherinomorphae</taxon>
        <taxon>Cyprinodontiformes</taxon>
        <taxon>Goodeidae</taxon>
        <taxon>Xenoophorus</taxon>
    </lineage>
</organism>